<dbReference type="GO" id="GO:0004556">
    <property type="term" value="F:alpha-amylase activity"/>
    <property type="evidence" value="ECO:0007669"/>
    <property type="project" value="TreeGrafter"/>
</dbReference>
<evidence type="ECO:0000313" key="2">
    <source>
        <dbReference type="EMBL" id="KAA1174078.1"/>
    </source>
</evidence>
<dbReference type="Proteomes" id="UP000323608">
    <property type="component" value="Unassembled WGS sequence"/>
</dbReference>
<name>A0A5B0VI46_RHITR</name>
<dbReference type="PANTHER" id="PTHR10357">
    <property type="entry name" value="ALPHA-AMYLASE FAMILY MEMBER"/>
    <property type="match status" value="1"/>
</dbReference>
<dbReference type="AlphaFoldDB" id="A0A5B0VI46"/>
<sequence>MKSTNKAAGADWWRGAVIYQVYPRSFQDTDANGLGDIKGIARRLPHIAALGVDAIWLAPFFTSP</sequence>
<accession>A0A5B0VI46</accession>
<dbReference type="EMBL" id="VNIP01000033">
    <property type="protein sequence ID" value="KAA1174078.1"/>
    <property type="molecule type" value="Genomic_DNA"/>
</dbReference>
<dbReference type="GO" id="GO:0009313">
    <property type="term" value="P:oligosaccharide catabolic process"/>
    <property type="evidence" value="ECO:0007669"/>
    <property type="project" value="TreeGrafter"/>
</dbReference>
<evidence type="ECO:0000259" key="1">
    <source>
        <dbReference type="Pfam" id="PF00128"/>
    </source>
</evidence>
<dbReference type="Pfam" id="PF00128">
    <property type="entry name" value="Alpha-amylase"/>
    <property type="match status" value="1"/>
</dbReference>
<feature type="domain" description="Glycosyl hydrolase family 13 catalytic" evidence="1">
    <location>
        <begin position="20"/>
        <end position="64"/>
    </location>
</feature>
<evidence type="ECO:0000313" key="3">
    <source>
        <dbReference type="Proteomes" id="UP000323608"/>
    </source>
</evidence>
<gene>
    <name evidence="2" type="ORF">FP026_30050</name>
</gene>
<reference evidence="2 3" key="1">
    <citation type="submission" date="2019-07" db="EMBL/GenBank/DDBJ databases">
        <title>The Draft Genome Sequence of Rhizobium tropici SARCC-755 Associated with Superior Nodulation on Pigeonpea (Cajanus cajan (L.) Millsp.).</title>
        <authorList>
            <person name="Bopape F.L."/>
            <person name="Hassen A.I."/>
            <person name="Swanevelder Z.H."/>
            <person name="Gwata E.T."/>
        </authorList>
    </citation>
    <scope>NUCLEOTIDE SEQUENCE [LARGE SCALE GENOMIC DNA]</scope>
    <source>
        <strain evidence="2 3">SARCC-755</strain>
    </source>
</reference>
<dbReference type="RefSeq" id="WP_246665496.1">
    <property type="nucleotide sequence ID" value="NZ_VNIP01000033.1"/>
</dbReference>
<dbReference type="Gene3D" id="3.20.20.80">
    <property type="entry name" value="Glycosidases"/>
    <property type="match status" value="1"/>
</dbReference>
<dbReference type="InterPro" id="IPR006047">
    <property type="entry name" value="GH13_cat_dom"/>
</dbReference>
<proteinExistence type="predicted"/>
<dbReference type="SUPFAM" id="SSF51445">
    <property type="entry name" value="(Trans)glycosidases"/>
    <property type="match status" value="1"/>
</dbReference>
<comment type="caution">
    <text evidence="2">The sequence shown here is derived from an EMBL/GenBank/DDBJ whole genome shotgun (WGS) entry which is preliminary data.</text>
</comment>
<organism evidence="2 3">
    <name type="scientific">Rhizobium tropici</name>
    <dbReference type="NCBI Taxonomy" id="398"/>
    <lineage>
        <taxon>Bacteria</taxon>
        <taxon>Pseudomonadati</taxon>
        <taxon>Pseudomonadota</taxon>
        <taxon>Alphaproteobacteria</taxon>
        <taxon>Hyphomicrobiales</taxon>
        <taxon>Rhizobiaceae</taxon>
        <taxon>Rhizobium/Agrobacterium group</taxon>
        <taxon>Rhizobium</taxon>
    </lineage>
</organism>
<feature type="non-terminal residue" evidence="2">
    <location>
        <position position="64"/>
    </location>
</feature>
<dbReference type="InterPro" id="IPR017853">
    <property type="entry name" value="GH"/>
</dbReference>
<protein>
    <submittedName>
        <fullName evidence="2">Alpha-glucosidase</fullName>
    </submittedName>
</protein>
<dbReference type="PANTHER" id="PTHR10357:SF179">
    <property type="entry name" value="NEUTRAL AND BASIC AMINO ACID TRANSPORT PROTEIN RBAT"/>
    <property type="match status" value="1"/>
</dbReference>